<evidence type="ECO:0000256" key="1">
    <source>
        <dbReference type="ARBA" id="ARBA00009820"/>
    </source>
</evidence>
<keyword evidence="4" id="KW-1185">Reference proteome</keyword>
<evidence type="ECO:0000313" key="2">
    <source>
        <dbReference type="EMBL" id="APF20457.1"/>
    </source>
</evidence>
<dbReference type="InParanoid" id="H1XP27"/>
<reference evidence="2 5" key="2">
    <citation type="submission" date="2016-11" db="EMBL/GenBank/DDBJ databases">
        <title>Genomic analysis of Caldithrix abyssi and proposal of a novel bacterial phylum Caldithrichaeota.</title>
        <authorList>
            <person name="Kublanov I."/>
            <person name="Sigalova O."/>
            <person name="Gavrilov S."/>
            <person name="Lebedinsky A."/>
            <person name="Ivanova N."/>
            <person name="Daum C."/>
            <person name="Reddy T."/>
            <person name="Klenk H.P."/>
            <person name="Goker M."/>
            <person name="Reva O."/>
            <person name="Miroshnichenko M."/>
            <person name="Kyprides N."/>
            <person name="Woyke T."/>
            <person name="Gelfand M."/>
        </authorList>
    </citation>
    <scope>NUCLEOTIDE SEQUENCE [LARGE SCALE GENOMIC DNA]</scope>
    <source>
        <strain evidence="2 5">LF13</strain>
    </source>
</reference>
<dbReference type="Gene3D" id="2.120.10.30">
    <property type="entry name" value="TolB, C-terminal domain"/>
    <property type="match status" value="2"/>
</dbReference>
<protein>
    <submittedName>
        <fullName evidence="3">Basic Secretory Protein</fullName>
    </submittedName>
    <submittedName>
        <fullName evidence="2">Component of the Tol biopolymer transport system</fullName>
    </submittedName>
</protein>
<dbReference type="eggNOG" id="COG0729">
    <property type="taxonomic scope" value="Bacteria"/>
</dbReference>
<dbReference type="PANTHER" id="PTHR36842:SF1">
    <property type="entry name" value="PROTEIN TOLB"/>
    <property type="match status" value="1"/>
</dbReference>
<dbReference type="RefSeq" id="WP_006928101.1">
    <property type="nucleotide sequence ID" value="NZ_CM001402.1"/>
</dbReference>
<name>H1XP27_CALAY</name>
<dbReference type="OrthoDB" id="9799878at2"/>
<evidence type="ECO:0000313" key="4">
    <source>
        <dbReference type="Proteomes" id="UP000004671"/>
    </source>
</evidence>
<dbReference type="InterPro" id="IPR011659">
    <property type="entry name" value="WD40"/>
</dbReference>
<dbReference type="Proteomes" id="UP000183868">
    <property type="component" value="Chromosome"/>
</dbReference>
<dbReference type="EMBL" id="CM001402">
    <property type="protein sequence ID" value="EHO41019.1"/>
    <property type="molecule type" value="Genomic_DNA"/>
</dbReference>
<dbReference type="EMBL" id="CP018099">
    <property type="protein sequence ID" value="APF20457.1"/>
    <property type="molecule type" value="Genomic_DNA"/>
</dbReference>
<dbReference type="SUPFAM" id="SSF82171">
    <property type="entry name" value="DPP6 N-terminal domain-like"/>
    <property type="match status" value="1"/>
</dbReference>
<evidence type="ECO:0000313" key="3">
    <source>
        <dbReference type="EMBL" id="EHO41019.1"/>
    </source>
</evidence>
<accession>H1XP27</accession>
<proteinExistence type="inferred from homology"/>
<sequence precursor="true">MAMNDLKKILLIFLILGAVGTQAQFIEYNHPELRWQSFDTEHFTVHFHQGTRRTALLVGKIAEEIYPHVTGLYNYRPKDKIHFIIKDTDDYSNGGAFFFDNKIEIWASNLDYIMRGTKNWLRDVVTHEFTHMISIQKMIKTNLLFPYGFFQVFGYEKERRKDVVRGFPNVLVSYPLSSINIPVWFAEGTAQHQAPGARYDYRDPNREMIIRDRILHEQFLTYNSMTVFGKDSHGNESNYNLGFSFVNYLTRRFGEGVLAKITKNSSRWRYWTFESALKAATGVPADQLYKAWKDSLTAVYLQRTEVIRKNEVKGRPIEIRGSANLYPVFSPDGKWISYVSNAGEDYFSLNRLVLFDRQSGKKKAISQNISSSLSWSPDGRYLIYARQKRNSQGSAFNDLFVYDAQKEKEIRLTRNLRGRNPDFSRDGKKVVFVSETNGLNQLNVYYLPEDFGVGLDSVVYFNMEDGRLSKLKPNGSPDWRKVEFRGGKIEQILRFDDERQIYHPRWTADDRAIVFDTAIDYGRDIARYDLKSKKMDFILNSRVEERYPFLSGDGTFLYYAASPTGIYNIYRKNLQNGREELLTNVTGGALMPAVNERGELVYACYDSLGYHIYLIENPNGLNPELAVYQKDYLATIPPKNFDNSLPDDVQVREYKQTFGKVHILPRLMIDYGTIKPGFYLVSDDILNKYTLIGGAAINKDKDYDLYGYFQMNLFKPSVFVEVFNTSANIGDTVSISQGGYALRYDRDVNFDLTEARVGLQYYPRSYLKFSLAGVWRRYNAKIYTKPVYDPYRQRWEAPFTFHYNYLKGYAVELKVIADMVKKDRNRHIAPSGGRYVSFFYSREMSDFLEDFALSPIGIEEVYKNYTYNQFTLDWEEFFANPFWPSHAFSIRLNSGYIDRKVDSFFDLYAGGLLGMKGYSYFSIEGRHKLILSLAYRFPIWQNIDKLLAHIYFDKLYLGLFFDYGDAWNYLDKRFSIANFKKDVGVELRLNTFSYSLFPTRFFAQAAYPLDEIQNYDGSRKKLIRYPQEWRFYFGALYDFDLRERMESVGRRLGRIF</sequence>
<dbReference type="AlphaFoldDB" id="H1XP27"/>
<dbReference type="Pfam" id="PF07676">
    <property type="entry name" value="PD40"/>
    <property type="match status" value="3"/>
</dbReference>
<dbReference type="HOGENOM" id="CLU_295748_0_0_0"/>
<dbReference type="Proteomes" id="UP000004671">
    <property type="component" value="Chromosome"/>
</dbReference>
<dbReference type="InterPro" id="IPR011042">
    <property type="entry name" value="6-blade_b-propeller_TolB-like"/>
</dbReference>
<dbReference type="KEGG" id="caby:Cabys_3711"/>
<dbReference type="eggNOG" id="COG0823">
    <property type="taxonomic scope" value="Bacteria"/>
</dbReference>
<organism evidence="3 4">
    <name type="scientific">Caldithrix abyssi DSM 13497</name>
    <dbReference type="NCBI Taxonomy" id="880073"/>
    <lineage>
        <taxon>Bacteria</taxon>
        <taxon>Pseudomonadati</taxon>
        <taxon>Calditrichota</taxon>
        <taxon>Calditrichia</taxon>
        <taxon>Calditrichales</taxon>
        <taxon>Calditrichaceae</taxon>
        <taxon>Caldithrix</taxon>
    </lineage>
</organism>
<reference evidence="3 4" key="1">
    <citation type="submission" date="2011-09" db="EMBL/GenBank/DDBJ databases">
        <title>The permanent draft genome of Caldithrix abyssi DSM 13497.</title>
        <authorList>
            <consortium name="US DOE Joint Genome Institute (JGI-PGF)"/>
            <person name="Lucas S."/>
            <person name="Han J."/>
            <person name="Lapidus A."/>
            <person name="Bruce D."/>
            <person name="Goodwin L."/>
            <person name="Pitluck S."/>
            <person name="Peters L."/>
            <person name="Kyrpides N."/>
            <person name="Mavromatis K."/>
            <person name="Ivanova N."/>
            <person name="Mikhailova N."/>
            <person name="Chertkov O."/>
            <person name="Detter J.C."/>
            <person name="Tapia R."/>
            <person name="Han C."/>
            <person name="Land M."/>
            <person name="Hauser L."/>
            <person name="Markowitz V."/>
            <person name="Cheng J.-F."/>
            <person name="Hugenholtz P."/>
            <person name="Woyke T."/>
            <person name="Wu D."/>
            <person name="Spring S."/>
            <person name="Brambilla E."/>
            <person name="Klenk H.-P."/>
            <person name="Eisen J.A."/>
        </authorList>
    </citation>
    <scope>NUCLEOTIDE SEQUENCE [LARGE SCALE GENOMIC DNA]</scope>
    <source>
        <strain evidence="3 4">DSM 13497</strain>
    </source>
</reference>
<gene>
    <name evidence="2" type="ORF">Cabys_3711</name>
    <name evidence="3" type="ORF">Calab_1396</name>
</gene>
<dbReference type="PaxDb" id="880073-Calab_1396"/>
<comment type="similarity">
    <text evidence="1">Belongs to the TolB family.</text>
</comment>
<evidence type="ECO:0000313" key="5">
    <source>
        <dbReference type="Proteomes" id="UP000183868"/>
    </source>
</evidence>
<dbReference type="STRING" id="880073.Cabys_3711"/>
<dbReference type="PANTHER" id="PTHR36842">
    <property type="entry name" value="PROTEIN TOLB HOMOLOG"/>
    <property type="match status" value="1"/>
</dbReference>